<dbReference type="SUPFAM" id="SSF48619">
    <property type="entry name" value="Phospholipase A2, PLA2"/>
    <property type="match status" value="1"/>
</dbReference>
<evidence type="ECO:0000313" key="1">
    <source>
        <dbReference type="EMBL" id="MBB3169958.1"/>
    </source>
</evidence>
<organism evidence="1 2">
    <name type="scientific">Simiduia aestuariiviva</name>
    <dbReference type="NCBI Taxonomy" id="1510459"/>
    <lineage>
        <taxon>Bacteria</taxon>
        <taxon>Pseudomonadati</taxon>
        <taxon>Pseudomonadota</taxon>
        <taxon>Gammaproteobacteria</taxon>
        <taxon>Cellvibrionales</taxon>
        <taxon>Cellvibrionaceae</taxon>
        <taxon>Simiduia</taxon>
    </lineage>
</organism>
<dbReference type="GO" id="GO:0004623">
    <property type="term" value="F:phospholipase A2 activity"/>
    <property type="evidence" value="ECO:0007669"/>
    <property type="project" value="InterPro"/>
</dbReference>
<sequence length="163" mass="17898">MLPTITTPTHTRTTLLVTWFALTFAGLVHSQTVGLAPFTTDGCSRFPDGTHQHPELWQSCCVAHDAAYWAGGTADQRKLADQALQQCVATQGQSSVSALMLMGVRVGGSPFIPSSFRWGYGWPLWRGYQPLTDAERAEVLARWPEEVVPPDYLKAPKAQSPIE</sequence>
<dbReference type="RefSeq" id="WP_246341356.1">
    <property type="nucleotide sequence ID" value="NZ_JACHXZ010000004.1"/>
</dbReference>
<dbReference type="GO" id="GO:0006644">
    <property type="term" value="P:phospholipid metabolic process"/>
    <property type="evidence" value="ECO:0007669"/>
    <property type="project" value="InterPro"/>
</dbReference>
<comment type="caution">
    <text evidence="1">The sequence shown here is derived from an EMBL/GenBank/DDBJ whole genome shotgun (WGS) entry which is preliminary data.</text>
</comment>
<dbReference type="GO" id="GO:0050482">
    <property type="term" value="P:arachidonate secretion"/>
    <property type="evidence" value="ECO:0007669"/>
    <property type="project" value="InterPro"/>
</dbReference>
<accession>A0A839UWX6</accession>
<proteinExistence type="predicted"/>
<name>A0A839UWX6_9GAMM</name>
<evidence type="ECO:0000313" key="2">
    <source>
        <dbReference type="Proteomes" id="UP000559987"/>
    </source>
</evidence>
<dbReference type="EMBL" id="JACHXZ010000004">
    <property type="protein sequence ID" value="MBB3169958.1"/>
    <property type="molecule type" value="Genomic_DNA"/>
</dbReference>
<dbReference type="InterPro" id="IPR036444">
    <property type="entry name" value="PLipase_A2_dom_sf"/>
</dbReference>
<gene>
    <name evidence="1" type="ORF">FHS30_003171</name>
</gene>
<dbReference type="AlphaFoldDB" id="A0A839UWX6"/>
<protein>
    <submittedName>
        <fullName evidence="1">Uncharacterized protein</fullName>
    </submittedName>
</protein>
<keyword evidence="2" id="KW-1185">Reference proteome</keyword>
<reference evidence="1 2" key="1">
    <citation type="submission" date="2020-08" db="EMBL/GenBank/DDBJ databases">
        <title>Genomic Encyclopedia of Type Strains, Phase III (KMG-III): the genomes of soil and plant-associated and newly described type strains.</title>
        <authorList>
            <person name="Whitman W."/>
        </authorList>
    </citation>
    <scope>NUCLEOTIDE SEQUENCE [LARGE SCALE GENOMIC DNA]</scope>
    <source>
        <strain evidence="1 2">CECT 8571</strain>
    </source>
</reference>
<dbReference type="Proteomes" id="UP000559987">
    <property type="component" value="Unassembled WGS sequence"/>
</dbReference>